<reference evidence="9" key="1">
    <citation type="submission" date="2025-08" db="UniProtKB">
        <authorList>
            <consortium name="RefSeq"/>
        </authorList>
    </citation>
    <scope>IDENTIFICATION</scope>
    <source>
        <tissue evidence="9">Tentacle</tissue>
    </source>
</reference>
<dbReference type="Pfam" id="PF15982">
    <property type="entry name" value="TMEM135_C_rich"/>
    <property type="match status" value="1"/>
</dbReference>
<dbReference type="RefSeq" id="XP_031571068.1">
    <property type="nucleotide sequence ID" value="XM_031715208.1"/>
</dbReference>
<evidence type="ECO:0000256" key="4">
    <source>
        <dbReference type="ARBA" id="ARBA00022989"/>
    </source>
</evidence>
<evidence type="ECO:0000259" key="7">
    <source>
        <dbReference type="Pfam" id="PF15982"/>
    </source>
</evidence>
<accession>A0A6P8IYP5</accession>
<keyword evidence="5 6" id="KW-0472">Membrane</keyword>
<feature type="transmembrane region" description="Helical" evidence="6">
    <location>
        <begin position="306"/>
        <end position="329"/>
    </location>
</feature>
<feature type="transmembrane region" description="Helical" evidence="6">
    <location>
        <begin position="275"/>
        <end position="294"/>
    </location>
</feature>
<proteinExistence type="inferred from homology"/>
<dbReference type="GeneID" id="116305321"/>
<evidence type="ECO:0000256" key="6">
    <source>
        <dbReference type="SAM" id="Phobius"/>
    </source>
</evidence>
<gene>
    <name evidence="9" type="primary">LOC116305321</name>
</gene>
<dbReference type="PANTHER" id="PTHR12459">
    <property type="entry name" value="TRANSMEMBRANE PROTEIN 135-RELATED"/>
    <property type="match status" value="1"/>
</dbReference>
<feature type="transmembrane region" description="Helical" evidence="6">
    <location>
        <begin position="108"/>
        <end position="128"/>
    </location>
</feature>
<dbReference type="InterPro" id="IPR031926">
    <property type="entry name" value="TMEM135_N"/>
</dbReference>
<dbReference type="InParanoid" id="A0A6P8IYP5"/>
<protein>
    <submittedName>
        <fullName evidence="9">Transmembrane protein 135-like isoform X1</fullName>
    </submittedName>
</protein>
<evidence type="ECO:0000256" key="5">
    <source>
        <dbReference type="ARBA" id="ARBA00023136"/>
    </source>
</evidence>
<dbReference type="Proteomes" id="UP000515163">
    <property type="component" value="Unplaced"/>
</dbReference>
<dbReference type="InterPro" id="IPR026749">
    <property type="entry name" value="Tmem135"/>
</dbReference>
<dbReference type="KEGG" id="aten:116305321"/>
<dbReference type="GO" id="GO:0012505">
    <property type="term" value="C:endomembrane system"/>
    <property type="evidence" value="ECO:0007669"/>
    <property type="project" value="UniProtKB-SubCell"/>
</dbReference>
<comment type="similarity">
    <text evidence="2">Belongs to the TMEM135 family.</text>
</comment>
<feature type="transmembrane region" description="Helical" evidence="6">
    <location>
        <begin position="159"/>
        <end position="181"/>
    </location>
</feature>
<organism evidence="8 9">
    <name type="scientific">Actinia tenebrosa</name>
    <name type="common">Australian red waratah sea anemone</name>
    <dbReference type="NCBI Taxonomy" id="6105"/>
    <lineage>
        <taxon>Eukaryota</taxon>
        <taxon>Metazoa</taxon>
        <taxon>Cnidaria</taxon>
        <taxon>Anthozoa</taxon>
        <taxon>Hexacorallia</taxon>
        <taxon>Actiniaria</taxon>
        <taxon>Actiniidae</taxon>
        <taxon>Actinia</taxon>
    </lineage>
</organism>
<feature type="domain" description="Transmembrane protein 135 N-terminal" evidence="7">
    <location>
        <begin position="23"/>
        <end position="151"/>
    </location>
</feature>
<evidence type="ECO:0000313" key="9">
    <source>
        <dbReference type="RefSeq" id="XP_031571068.1"/>
    </source>
</evidence>
<feature type="transmembrane region" description="Helical" evidence="6">
    <location>
        <begin position="135"/>
        <end position="153"/>
    </location>
</feature>
<dbReference type="OrthoDB" id="291792at2759"/>
<evidence type="ECO:0000256" key="1">
    <source>
        <dbReference type="ARBA" id="ARBA00004127"/>
    </source>
</evidence>
<keyword evidence="8" id="KW-1185">Reference proteome</keyword>
<keyword evidence="3 6" id="KW-0812">Transmembrane</keyword>
<comment type="subcellular location">
    <subcellularLocation>
        <location evidence="1">Endomembrane system</location>
        <topology evidence="1">Multi-pass membrane protein</topology>
    </subcellularLocation>
</comment>
<dbReference type="PANTHER" id="PTHR12459:SF15">
    <property type="entry name" value="TRANSMEMBRANE PROTEIN 135"/>
    <property type="match status" value="1"/>
</dbReference>
<dbReference type="AlphaFoldDB" id="A0A6P8IYP5"/>
<evidence type="ECO:0000313" key="8">
    <source>
        <dbReference type="Proteomes" id="UP000515163"/>
    </source>
</evidence>
<evidence type="ECO:0000256" key="2">
    <source>
        <dbReference type="ARBA" id="ARBA00008924"/>
    </source>
</evidence>
<sequence length="422" mass="48162">MSDIPLSLEAIRQLLTPLSCTDTCYEIAHTWTPSCFEGCFSIFRSIMRESLKIYPPLYLVAAILRKEKFEYFTQRFFLDVLQSALAIAVNGSFFVGWVCVVRKCLGKFYFLSMGLLPGFLASVMGINVERKERRGILSLYMFNLAIEMIYNVLKKRGYIIPVPYGEVWILCVTSAIMMYLYRSEDGLRRGALKSLIRFFVGSQGPENVKGIKNNQNVPPQICNRIQYQLSLDCIKQSLKAFTVGFVLQLLPQLPKAFRTPSNFPQSLYSPDNFKCGLFLGSYVGIFKVVEYLLAVYRKRQDNLNALIAGGLSGLSMMFYRSSTIALYLASKIGEIMYKRGVRQGILPTIPHATIWVYSISTALIFHSASFEVDTVRPSYWKYLNQVTGKRFCEINRQRLGDIFGLDSAKLFPPDDLYMSLRR</sequence>
<keyword evidence="4 6" id="KW-1133">Transmembrane helix</keyword>
<feature type="transmembrane region" description="Helical" evidence="6">
    <location>
        <begin position="76"/>
        <end position="96"/>
    </location>
</feature>
<name>A0A6P8IYP5_ACTTE</name>
<dbReference type="FunCoup" id="A0A6P8IYP5">
    <property type="interactions" value="739"/>
</dbReference>
<evidence type="ECO:0000256" key="3">
    <source>
        <dbReference type="ARBA" id="ARBA00022692"/>
    </source>
</evidence>